<sequence length="242" mass="26636">TFVNMKQMVGTYFNFEKCKIKNSRFFPGKDTAMIRFKRCILNNASVSYAGAGPEINVVVENCKGKPNDYGANLSRRVSRPYAGIKTSYSADPKEEKKVAKKTVKGSPKKKLVVKKDPDAWMMPLLMGLSEVEKARVLKAAGAFDKLKDAPRGDQLEAALEILRKMIKQAVAAGSDVYAYVTYDGERKKVKLLRFDNGNVVVRPAGDMTEKQIEFSTFDAKTLAGCGMSCVGQDDVNGIIAVI</sequence>
<dbReference type="AlphaFoldDB" id="X0YSC5"/>
<accession>X0YSC5</accession>
<proteinExistence type="predicted"/>
<organism evidence="1">
    <name type="scientific">marine sediment metagenome</name>
    <dbReference type="NCBI Taxonomy" id="412755"/>
    <lineage>
        <taxon>unclassified sequences</taxon>
        <taxon>metagenomes</taxon>
        <taxon>ecological metagenomes</taxon>
    </lineage>
</organism>
<dbReference type="EMBL" id="BARS01048734">
    <property type="protein sequence ID" value="GAG39586.1"/>
    <property type="molecule type" value="Genomic_DNA"/>
</dbReference>
<gene>
    <name evidence="1" type="ORF">S01H1_72981</name>
</gene>
<name>X0YSC5_9ZZZZ</name>
<reference evidence="1" key="1">
    <citation type="journal article" date="2014" name="Front. Microbiol.">
        <title>High frequency of phylogenetically diverse reductive dehalogenase-homologous genes in deep subseafloor sedimentary metagenomes.</title>
        <authorList>
            <person name="Kawai M."/>
            <person name="Futagami T."/>
            <person name="Toyoda A."/>
            <person name="Takaki Y."/>
            <person name="Nishi S."/>
            <person name="Hori S."/>
            <person name="Arai W."/>
            <person name="Tsubouchi T."/>
            <person name="Morono Y."/>
            <person name="Uchiyama I."/>
            <person name="Ito T."/>
            <person name="Fujiyama A."/>
            <person name="Inagaki F."/>
            <person name="Takami H."/>
        </authorList>
    </citation>
    <scope>NUCLEOTIDE SEQUENCE</scope>
    <source>
        <strain evidence="1">Expedition CK06-06</strain>
    </source>
</reference>
<comment type="caution">
    <text evidence="1">The sequence shown here is derived from an EMBL/GenBank/DDBJ whole genome shotgun (WGS) entry which is preliminary data.</text>
</comment>
<feature type="non-terminal residue" evidence="1">
    <location>
        <position position="1"/>
    </location>
</feature>
<feature type="non-terminal residue" evidence="1">
    <location>
        <position position="242"/>
    </location>
</feature>
<evidence type="ECO:0000313" key="1">
    <source>
        <dbReference type="EMBL" id="GAG39586.1"/>
    </source>
</evidence>
<protein>
    <submittedName>
        <fullName evidence="1">Uncharacterized protein</fullName>
    </submittedName>
</protein>